<feature type="domain" description="C2H2-type" evidence="6">
    <location>
        <begin position="324"/>
        <end position="353"/>
    </location>
</feature>
<dbReference type="PROSITE" id="PS50157">
    <property type="entry name" value="ZINC_FINGER_C2H2_2"/>
    <property type="match status" value="2"/>
</dbReference>
<dbReference type="OMA" id="RNHMYIH"/>
<dbReference type="GeneID" id="11471737"/>
<keyword evidence="8" id="KW-1185">Reference proteome</keyword>
<sequence>MNPISRYHSQPKVELSPKLQQRQEATAPQLYPAQSPNHSVTPILPPMFHGTISTRMPNYPGISNPIQLMPTLSALQTEPRQTTRSLQFSRSNSSFQRLRNHVADLKTMLADSMQRGMSVEEHFYIRNQLLQLIPMLPPVQLPTTQIQQTQTTLTVPLDTQGHQYQQQQQQQPVQPPPDAHIQLPSIHTLISSNDHSPTFRPHVVRSDDVTAVSAVSTLAGPEHHETTTLTNSRLSNEGLVSYSSHSAPPPPFSAALSATSSMDTDNTAVINTGTDAMKSGVDKLPTPNKRRKCVRNQCPVCAKVCHRPSSLRNHMYIHTGRRPFLCEWPGCEKRFNVKSNMVRHYRLHQVQENKEKSKREGEQSLIERNNRASRKGLPKDG</sequence>
<dbReference type="PANTHER" id="PTHR23235:SF120">
    <property type="entry name" value="KRUPPEL-LIKE FACTOR 15"/>
    <property type="match status" value="1"/>
</dbReference>
<dbReference type="KEGG" id="erc:Ecym_1383"/>
<dbReference type="SUPFAM" id="SSF57667">
    <property type="entry name" value="beta-beta-alpha zinc fingers"/>
    <property type="match status" value="1"/>
</dbReference>
<dbReference type="OrthoDB" id="6077919at2759"/>
<dbReference type="RefSeq" id="XP_003644431.1">
    <property type="nucleotide sequence ID" value="XM_003644383.1"/>
</dbReference>
<evidence type="ECO:0000256" key="2">
    <source>
        <dbReference type="ARBA" id="ARBA00022771"/>
    </source>
</evidence>
<dbReference type="HOGENOM" id="CLU_826327_0_0_1"/>
<dbReference type="GO" id="GO:0008270">
    <property type="term" value="F:zinc ion binding"/>
    <property type="evidence" value="ECO:0007669"/>
    <property type="project" value="UniProtKB-KW"/>
</dbReference>
<protein>
    <recommendedName>
        <fullName evidence="6">C2H2-type domain-containing protein</fullName>
    </recommendedName>
</protein>
<feature type="compositionally biased region" description="Basic residues" evidence="5">
    <location>
        <begin position="371"/>
        <end position="381"/>
    </location>
</feature>
<keyword evidence="2 4" id="KW-0863">Zinc-finger</keyword>
<dbReference type="InterPro" id="IPR036236">
    <property type="entry name" value="Znf_C2H2_sf"/>
</dbReference>
<dbReference type="PANTHER" id="PTHR23235">
    <property type="entry name" value="KRUEPPEL-LIKE TRANSCRIPTION FACTOR"/>
    <property type="match status" value="1"/>
</dbReference>
<evidence type="ECO:0000313" key="7">
    <source>
        <dbReference type="EMBL" id="AET37614.1"/>
    </source>
</evidence>
<organism evidence="7 8">
    <name type="scientific">Eremothecium cymbalariae (strain CBS 270.75 / DBVPG 7215 / KCTC 17166 / NRRL Y-17582)</name>
    <name type="common">Yeast</name>
    <dbReference type="NCBI Taxonomy" id="931890"/>
    <lineage>
        <taxon>Eukaryota</taxon>
        <taxon>Fungi</taxon>
        <taxon>Dikarya</taxon>
        <taxon>Ascomycota</taxon>
        <taxon>Saccharomycotina</taxon>
        <taxon>Saccharomycetes</taxon>
        <taxon>Saccharomycetales</taxon>
        <taxon>Saccharomycetaceae</taxon>
        <taxon>Eremothecium</taxon>
    </lineage>
</organism>
<dbReference type="SMART" id="SM00355">
    <property type="entry name" value="ZnF_C2H2"/>
    <property type="match status" value="2"/>
</dbReference>
<keyword evidence="1" id="KW-0479">Metal-binding</keyword>
<reference evidence="8" key="1">
    <citation type="journal article" date="2012" name="G3 (Bethesda)">
        <title>Pichia sorbitophila, an interspecies yeast hybrid reveals early steps of genome resolution following polyploidization.</title>
        <authorList>
            <person name="Leh Louis V."/>
            <person name="Despons L."/>
            <person name="Friedrich A."/>
            <person name="Martin T."/>
            <person name="Durrens P."/>
            <person name="Casaregola S."/>
            <person name="Neuveglise C."/>
            <person name="Fairhead C."/>
            <person name="Marck C."/>
            <person name="Cruz J.A."/>
            <person name="Straub M.L."/>
            <person name="Kugler V."/>
            <person name="Sacerdot C."/>
            <person name="Uzunov Z."/>
            <person name="Thierry A."/>
            <person name="Weiss S."/>
            <person name="Bleykasten C."/>
            <person name="De Montigny J."/>
            <person name="Jacques N."/>
            <person name="Jung P."/>
            <person name="Lemaire M."/>
            <person name="Mallet S."/>
            <person name="Morel G."/>
            <person name="Richard G.F."/>
            <person name="Sarkar A."/>
            <person name="Savel G."/>
            <person name="Schacherer J."/>
            <person name="Seret M.L."/>
            <person name="Talla E."/>
            <person name="Samson G."/>
            <person name="Jubin C."/>
            <person name="Poulain J."/>
            <person name="Vacherie B."/>
            <person name="Barbe V."/>
            <person name="Pelletier E."/>
            <person name="Sherman D.J."/>
            <person name="Westhof E."/>
            <person name="Weissenbach J."/>
            <person name="Baret P.V."/>
            <person name="Wincker P."/>
            <person name="Gaillardin C."/>
            <person name="Dujon B."/>
            <person name="Souciet J.L."/>
        </authorList>
    </citation>
    <scope>NUCLEOTIDE SEQUENCE [LARGE SCALE GENOMIC DNA]</scope>
    <source>
        <strain evidence="8">CBS 270.75 / DBVPG 7215 / KCTC 17166 / NRRL Y-17582</strain>
    </source>
</reference>
<dbReference type="GO" id="GO:0000981">
    <property type="term" value="F:DNA-binding transcription factor activity, RNA polymerase II-specific"/>
    <property type="evidence" value="ECO:0007669"/>
    <property type="project" value="TreeGrafter"/>
</dbReference>
<dbReference type="STRING" id="931890.G8JNF0"/>
<dbReference type="AlphaFoldDB" id="G8JNF0"/>
<dbReference type="GO" id="GO:0000978">
    <property type="term" value="F:RNA polymerase II cis-regulatory region sequence-specific DNA binding"/>
    <property type="evidence" value="ECO:0007669"/>
    <property type="project" value="TreeGrafter"/>
</dbReference>
<feature type="region of interest" description="Disordered" evidence="5">
    <location>
        <begin position="351"/>
        <end position="381"/>
    </location>
</feature>
<feature type="compositionally biased region" description="Polar residues" evidence="5">
    <location>
        <begin position="18"/>
        <end position="38"/>
    </location>
</feature>
<dbReference type="InParanoid" id="G8JNF0"/>
<name>G8JNF0_ERECY</name>
<evidence type="ECO:0000256" key="5">
    <source>
        <dbReference type="SAM" id="MobiDB-lite"/>
    </source>
</evidence>
<keyword evidence="3" id="KW-0862">Zinc</keyword>
<proteinExistence type="predicted"/>
<gene>
    <name evidence="7" type="ordered locus">Ecym_1383</name>
</gene>
<evidence type="ECO:0000256" key="4">
    <source>
        <dbReference type="PROSITE-ProRule" id="PRU00042"/>
    </source>
</evidence>
<dbReference type="EMBL" id="CP002497">
    <property type="protein sequence ID" value="AET37614.1"/>
    <property type="molecule type" value="Genomic_DNA"/>
</dbReference>
<evidence type="ECO:0000256" key="3">
    <source>
        <dbReference type="ARBA" id="ARBA00022833"/>
    </source>
</evidence>
<accession>G8JNF0</accession>
<feature type="compositionally biased region" description="Basic and acidic residues" evidence="5">
    <location>
        <begin position="351"/>
        <end position="362"/>
    </location>
</feature>
<dbReference type="Proteomes" id="UP000006790">
    <property type="component" value="Chromosome 1"/>
</dbReference>
<evidence type="ECO:0000313" key="8">
    <source>
        <dbReference type="Proteomes" id="UP000006790"/>
    </source>
</evidence>
<dbReference type="Gene3D" id="3.30.160.60">
    <property type="entry name" value="Classic Zinc Finger"/>
    <property type="match status" value="2"/>
</dbReference>
<feature type="domain" description="C2H2-type" evidence="6">
    <location>
        <begin position="296"/>
        <end position="323"/>
    </location>
</feature>
<dbReference type="eggNOG" id="KOG1721">
    <property type="taxonomic scope" value="Eukaryota"/>
</dbReference>
<dbReference type="InterPro" id="IPR013087">
    <property type="entry name" value="Znf_C2H2_type"/>
</dbReference>
<dbReference type="Pfam" id="PF00096">
    <property type="entry name" value="zf-C2H2"/>
    <property type="match status" value="2"/>
</dbReference>
<evidence type="ECO:0000256" key="1">
    <source>
        <dbReference type="ARBA" id="ARBA00022723"/>
    </source>
</evidence>
<evidence type="ECO:0000259" key="6">
    <source>
        <dbReference type="PROSITE" id="PS50157"/>
    </source>
</evidence>
<feature type="region of interest" description="Disordered" evidence="5">
    <location>
        <begin position="1"/>
        <end position="38"/>
    </location>
</feature>
<dbReference type="PROSITE" id="PS00028">
    <property type="entry name" value="ZINC_FINGER_C2H2_1"/>
    <property type="match status" value="2"/>
</dbReference>